<dbReference type="OrthoDB" id="9793882at2"/>
<accession>A0A1M5N331</accession>
<keyword evidence="3" id="KW-1185">Reference proteome</keyword>
<sequence>MGLGMWGYPLVEVRETEKELMQSKTEAQSNDKPHLRSTKEVTGYDINALDGDIGKVEDFIIDDVTWKILYLVVETGNWFSGKKVIISPHWIKDVQWQEQKVTINHLIDEVKNSPEYDSSQPIDDSYQHTLNDYYKKIK</sequence>
<dbReference type="Pfam" id="PF05239">
    <property type="entry name" value="PRC"/>
    <property type="match status" value="1"/>
</dbReference>
<reference evidence="3" key="1">
    <citation type="submission" date="2016-11" db="EMBL/GenBank/DDBJ databases">
        <authorList>
            <person name="Varghese N."/>
            <person name="Submissions S."/>
        </authorList>
    </citation>
    <scope>NUCLEOTIDE SEQUENCE [LARGE SCALE GENOMIC DNA]</scope>
    <source>
        <strain evidence="3">DSM 17659</strain>
    </source>
</reference>
<dbReference type="Proteomes" id="UP000184020">
    <property type="component" value="Unassembled WGS sequence"/>
</dbReference>
<dbReference type="InterPro" id="IPR027275">
    <property type="entry name" value="PRC-brl_dom"/>
</dbReference>
<dbReference type="RefSeq" id="WP_084118337.1">
    <property type="nucleotide sequence ID" value="NZ_FQWF01000010.1"/>
</dbReference>
<protein>
    <submittedName>
        <fullName evidence="2">PRC-barrel domain-containing protein</fullName>
    </submittedName>
</protein>
<evidence type="ECO:0000313" key="3">
    <source>
        <dbReference type="Proteomes" id="UP000184020"/>
    </source>
</evidence>
<dbReference type="Gene3D" id="3.90.50.10">
    <property type="entry name" value="Photosynthetic Reaction Center, subunit H, domain 2"/>
    <property type="match status" value="1"/>
</dbReference>
<dbReference type="AlphaFoldDB" id="A0A1M5N331"/>
<gene>
    <name evidence="2" type="ORF">SAMN05444372_110136</name>
</gene>
<proteinExistence type="predicted"/>
<dbReference type="GO" id="GO:0019684">
    <property type="term" value="P:photosynthesis, light reaction"/>
    <property type="evidence" value="ECO:0007669"/>
    <property type="project" value="InterPro"/>
</dbReference>
<evidence type="ECO:0000259" key="1">
    <source>
        <dbReference type="Pfam" id="PF05239"/>
    </source>
</evidence>
<dbReference type="InterPro" id="IPR014747">
    <property type="entry name" value="Bac_photo_RC_H_C"/>
</dbReference>
<feature type="domain" description="PRC-barrel" evidence="1">
    <location>
        <begin position="51"/>
        <end position="103"/>
    </location>
</feature>
<name>A0A1M5N331_9FLAO</name>
<dbReference type="GO" id="GO:0030077">
    <property type="term" value="C:plasma membrane light-harvesting complex"/>
    <property type="evidence" value="ECO:0007669"/>
    <property type="project" value="InterPro"/>
</dbReference>
<dbReference type="SUPFAM" id="SSF50346">
    <property type="entry name" value="PRC-barrel domain"/>
    <property type="match status" value="1"/>
</dbReference>
<organism evidence="2 3">
    <name type="scientific">Flavobacterium micromati</name>
    <dbReference type="NCBI Taxonomy" id="229205"/>
    <lineage>
        <taxon>Bacteria</taxon>
        <taxon>Pseudomonadati</taxon>
        <taxon>Bacteroidota</taxon>
        <taxon>Flavobacteriia</taxon>
        <taxon>Flavobacteriales</taxon>
        <taxon>Flavobacteriaceae</taxon>
        <taxon>Flavobacterium</taxon>
    </lineage>
</organism>
<dbReference type="STRING" id="229205.SAMN05444372_110136"/>
<evidence type="ECO:0000313" key="2">
    <source>
        <dbReference type="EMBL" id="SHG83996.1"/>
    </source>
</evidence>
<dbReference type="InterPro" id="IPR011033">
    <property type="entry name" value="PRC_barrel-like_sf"/>
</dbReference>
<dbReference type="EMBL" id="FQWF01000010">
    <property type="protein sequence ID" value="SHG83996.1"/>
    <property type="molecule type" value="Genomic_DNA"/>
</dbReference>